<reference evidence="2" key="1">
    <citation type="submission" date="2016-06" db="EMBL/GenBank/DDBJ databases">
        <title>Parallel loss of symbiosis genes in relatives of nitrogen-fixing non-legume Parasponia.</title>
        <authorList>
            <person name="Van Velzen R."/>
            <person name="Holmer R."/>
            <person name="Bu F."/>
            <person name="Rutten L."/>
            <person name="Van Zeijl A."/>
            <person name="Liu W."/>
            <person name="Santuari L."/>
            <person name="Cao Q."/>
            <person name="Sharma T."/>
            <person name="Shen D."/>
            <person name="Roswanjaya Y."/>
            <person name="Wardhani T."/>
            <person name="Kalhor M.S."/>
            <person name="Jansen J."/>
            <person name="Van den Hoogen J."/>
            <person name="Gungor B."/>
            <person name="Hartog M."/>
            <person name="Hontelez J."/>
            <person name="Verver J."/>
            <person name="Yang W.-C."/>
            <person name="Schijlen E."/>
            <person name="Repin R."/>
            <person name="Schilthuizen M."/>
            <person name="Schranz E."/>
            <person name="Heidstra R."/>
            <person name="Miyata K."/>
            <person name="Fedorova E."/>
            <person name="Kohlen W."/>
            <person name="Bisseling T."/>
            <person name="Smit S."/>
            <person name="Geurts R."/>
        </authorList>
    </citation>
    <scope>NUCLEOTIDE SEQUENCE [LARGE SCALE GENOMIC DNA]</scope>
    <source>
        <strain evidence="2">cv. RG33-2</strain>
    </source>
</reference>
<evidence type="ECO:0000313" key="2">
    <source>
        <dbReference type="Proteomes" id="UP000237000"/>
    </source>
</evidence>
<gene>
    <name evidence="1" type="ORF">TorRG33x02_231840</name>
</gene>
<dbReference type="EMBL" id="JXTC01000226">
    <property type="protein sequence ID" value="PON81066.1"/>
    <property type="molecule type" value="Genomic_DNA"/>
</dbReference>
<evidence type="ECO:0000313" key="1">
    <source>
        <dbReference type="EMBL" id="PON81066.1"/>
    </source>
</evidence>
<accession>A0A2P5E6A8</accession>
<dbReference type="InParanoid" id="A0A2P5E6A8"/>
<dbReference type="AlphaFoldDB" id="A0A2P5E6A8"/>
<organism evidence="1 2">
    <name type="scientific">Trema orientale</name>
    <name type="common">Charcoal tree</name>
    <name type="synonym">Celtis orientalis</name>
    <dbReference type="NCBI Taxonomy" id="63057"/>
    <lineage>
        <taxon>Eukaryota</taxon>
        <taxon>Viridiplantae</taxon>
        <taxon>Streptophyta</taxon>
        <taxon>Embryophyta</taxon>
        <taxon>Tracheophyta</taxon>
        <taxon>Spermatophyta</taxon>
        <taxon>Magnoliopsida</taxon>
        <taxon>eudicotyledons</taxon>
        <taxon>Gunneridae</taxon>
        <taxon>Pentapetalae</taxon>
        <taxon>rosids</taxon>
        <taxon>fabids</taxon>
        <taxon>Rosales</taxon>
        <taxon>Cannabaceae</taxon>
        <taxon>Trema</taxon>
    </lineage>
</organism>
<dbReference type="Proteomes" id="UP000237000">
    <property type="component" value="Unassembled WGS sequence"/>
</dbReference>
<proteinExistence type="predicted"/>
<sequence length="123" mass="13379">MLSPCEVHQFQAHQAFLSPVPTMDEWRAQRGLTLGGLLQSPSHKRKAQSLVLPIPHPSNMPHWAPKLDFAKLAQAVVVIESCKGAEESSMSSASPLANQTPLSISPGQFTYGSYPIRSRTSSL</sequence>
<protein>
    <submittedName>
        <fullName evidence="1">Uncharacterized protein</fullName>
    </submittedName>
</protein>
<name>A0A2P5E6A8_TREOI</name>
<keyword evidence="2" id="KW-1185">Reference proteome</keyword>
<comment type="caution">
    <text evidence="1">The sequence shown here is derived from an EMBL/GenBank/DDBJ whole genome shotgun (WGS) entry which is preliminary data.</text>
</comment>